<evidence type="ECO:0000313" key="2">
    <source>
        <dbReference type="Proteomes" id="UP000316181"/>
    </source>
</evidence>
<dbReference type="RefSeq" id="WP_246043611.1">
    <property type="nucleotide sequence ID" value="NZ_BAAATB010000006.1"/>
</dbReference>
<evidence type="ECO:0008006" key="3">
    <source>
        <dbReference type="Google" id="ProtNLM"/>
    </source>
</evidence>
<organism evidence="1 2">
    <name type="scientific">Rarobacter incanus</name>
    <dbReference type="NCBI Taxonomy" id="153494"/>
    <lineage>
        <taxon>Bacteria</taxon>
        <taxon>Bacillati</taxon>
        <taxon>Actinomycetota</taxon>
        <taxon>Actinomycetes</taxon>
        <taxon>Micrococcales</taxon>
        <taxon>Rarobacteraceae</taxon>
        <taxon>Rarobacter</taxon>
    </lineage>
</organism>
<dbReference type="EMBL" id="VFNV01000001">
    <property type="protein sequence ID" value="TQK77265.1"/>
    <property type="molecule type" value="Genomic_DNA"/>
</dbReference>
<dbReference type="AlphaFoldDB" id="A0A542SRP1"/>
<comment type="caution">
    <text evidence="1">The sequence shown here is derived from an EMBL/GenBank/DDBJ whole genome shotgun (WGS) entry which is preliminary data.</text>
</comment>
<proteinExistence type="predicted"/>
<dbReference type="Proteomes" id="UP000316181">
    <property type="component" value="Unassembled WGS sequence"/>
</dbReference>
<accession>A0A542SRP1</accession>
<name>A0A542SRP1_9MICO</name>
<sequence length="304" mass="33800">MAIRHRARADGLLAAREQRTATGAKDEVEDFLFTYYPVRPGLLRRWQPGIGVTLAGSADQIAAWKGTRWYASRGPERGASGRQAGEPRDDRALVWFDGAAFMDERADTVRWIHTLLTNTMGATPFFGCLGLHEWAMVYRQADHRHALPLRLGQERTDEVVDNSTIRCSHFDAFRFFTPAAVPLNTLAPSAQGRIFQEQPACLHTNMDLLRHALKLGPAVPGGLVLDCFELARDIRILDMEASPYDVTSRGYGVVAIETAQGRAQYISRQRGFRARADALRARLLEVTTALVGADPAYSDVRPSH</sequence>
<gene>
    <name evidence="1" type="ORF">FB389_1984</name>
</gene>
<keyword evidence="2" id="KW-1185">Reference proteome</keyword>
<protein>
    <recommendedName>
        <fullName evidence="3">3-methyladenine DNA glycosylase</fullName>
    </recommendedName>
</protein>
<reference evidence="1 2" key="1">
    <citation type="submission" date="2019-06" db="EMBL/GenBank/DDBJ databases">
        <title>Sequencing the genomes of 1000 actinobacteria strains.</title>
        <authorList>
            <person name="Klenk H.-P."/>
        </authorList>
    </citation>
    <scope>NUCLEOTIDE SEQUENCE [LARGE SCALE GENOMIC DNA]</scope>
    <source>
        <strain evidence="1 2">DSM 10596</strain>
    </source>
</reference>
<evidence type="ECO:0000313" key="1">
    <source>
        <dbReference type="EMBL" id="TQK77265.1"/>
    </source>
</evidence>